<sequence>MVFDVSVALTWVLFLALFPIAFFWLRRAWRIVVQRDFSEVALKRGELPANPQKFAPYAAAINLVCGGVVVAVIVGVVLGHFDYESWSAIAGVTIWCKFLADFILSRHAHPIVIKKATKPEETGGSSR</sequence>
<gene>
    <name evidence="2" type="ORF">GPA24_06315</name>
</gene>
<keyword evidence="1" id="KW-1133">Transmembrane helix</keyword>
<dbReference type="Proteomes" id="UP000633943">
    <property type="component" value="Unassembled WGS sequence"/>
</dbReference>
<organism evidence="2 3">
    <name type="scientific">Aromatoleum bremense</name>
    <dbReference type="NCBI Taxonomy" id="76115"/>
    <lineage>
        <taxon>Bacteria</taxon>
        <taxon>Pseudomonadati</taxon>
        <taxon>Pseudomonadota</taxon>
        <taxon>Betaproteobacteria</taxon>
        <taxon>Rhodocyclales</taxon>
        <taxon>Rhodocyclaceae</taxon>
        <taxon>Aromatoleum</taxon>
    </lineage>
</organism>
<comment type="caution">
    <text evidence="2">The sequence shown here is derived from an EMBL/GenBank/DDBJ whole genome shotgun (WGS) entry which is preliminary data.</text>
</comment>
<reference evidence="2 3" key="1">
    <citation type="submission" date="2019-12" db="EMBL/GenBank/DDBJ databases">
        <title>Comparative genomics gives insights into the taxonomy of the Azoarcus-Aromatoleum group and reveals separate origins of nif in the plant-associated Azoarcus and non-plant-associated Aromatoleum sub-groups.</title>
        <authorList>
            <person name="Lafos M."/>
            <person name="Maluk M."/>
            <person name="Batista M."/>
            <person name="Junghare M."/>
            <person name="Carmona M."/>
            <person name="Faoro H."/>
            <person name="Cruz L.M."/>
            <person name="Battistoni F."/>
            <person name="De Souza E."/>
            <person name="Pedrosa F."/>
            <person name="Chen W.-M."/>
            <person name="Poole P.S."/>
            <person name="Dixon R.A."/>
            <person name="James E.K."/>
        </authorList>
    </citation>
    <scope>NUCLEOTIDE SEQUENCE [LARGE SCALE GENOMIC DNA]</scope>
    <source>
        <strain evidence="2 3">PbN1</strain>
    </source>
</reference>
<evidence type="ECO:0000313" key="2">
    <source>
        <dbReference type="EMBL" id="NMG15163.1"/>
    </source>
</evidence>
<name>A0ABX1NT36_9RHOO</name>
<proteinExistence type="predicted"/>
<feature type="transmembrane region" description="Helical" evidence="1">
    <location>
        <begin position="85"/>
        <end position="104"/>
    </location>
</feature>
<feature type="transmembrane region" description="Helical" evidence="1">
    <location>
        <begin position="6"/>
        <end position="25"/>
    </location>
</feature>
<accession>A0ABX1NT36</accession>
<feature type="transmembrane region" description="Helical" evidence="1">
    <location>
        <begin position="54"/>
        <end position="79"/>
    </location>
</feature>
<keyword evidence="1" id="KW-0812">Transmembrane</keyword>
<dbReference type="RefSeq" id="WP_169201870.1">
    <property type="nucleotide sequence ID" value="NZ_CP059467.1"/>
</dbReference>
<keyword evidence="3" id="KW-1185">Reference proteome</keyword>
<keyword evidence="1" id="KW-0472">Membrane</keyword>
<protein>
    <submittedName>
        <fullName evidence="2">Uncharacterized protein</fullName>
    </submittedName>
</protein>
<evidence type="ECO:0000256" key="1">
    <source>
        <dbReference type="SAM" id="Phobius"/>
    </source>
</evidence>
<evidence type="ECO:0000313" key="3">
    <source>
        <dbReference type="Proteomes" id="UP000633943"/>
    </source>
</evidence>
<dbReference type="EMBL" id="WTVP01000012">
    <property type="protein sequence ID" value="NMG15163.1"/>
    <property type="molecule type" value="Genomic_DNA"/>
</dbReference>